<evidence type="ECO:0000313" key="6">
    <source>
        <dbReference type="EMBL" id="KAJ8333040.1"/>
    </source>
</evidence>
<keyword evidence="7" id="KW-1185">Reference proteome</keyword>
<feature type="transmembrane region" description="Helical" evidence="5">
    <location>
        <begin position="24"/>
        <end position="48"/>
    </location>
</feature>
<keyword evidence="2 5" id="KW-0812">Transmembrane</keyword>
<accession>A0A9Q1E6I3</accession>
<protein>
    <recommendedName>
        <fullName evidence="8">B(0,+)-type amino acid transporter 1</fullName>
    </recommendedName>
</protein>
<dbReference type="Proteomes" id="UP001152622">
    <property type="component" value="Chromosome 24"/>
</dbReference>
<keyword evidence="4 5" id="KW-0472">Membrane</keyword>
<dbReference type="AlphaFoldDB" id="A0A9Q1E6I3"/>
<dbReference type="Gene3D" id="1.20.1740.10">
    <property type="entry name" value="Amino acid/polyamine transporter I"/>
    <property type="match status" value="1"/>
</dbReference>
<evidence type="ECO:0000256" key="3">
    <source>
        <dbReference type="ARBA" id="ARBA00022989"/>
    </source>
</evidence>
<evidence type="ECO:0000256" key="2">
    <source>
        <dbReference type="ARBA" id="ARBA00022692"/>
    </source>
</evidence>
<sequence length="255" mass="26762">MTTIGSEDSGSRDGPKHLTLRRELGLVSAVSLIAGTMIGSGIFMSPQLVLSNIGSPGASLAIWAACGVLAMLGSLCYAELGTTIRESGGEYVYIMRTSGQLAAFVCVFTSVLVVRPASMAGMSLSFAEYAVAPFYPDCPPPPLVVKCAAAVGIVALAVVNCLNVRFSLSLQTFFLVAKVLALVVIVIGGLVLLVGGHTGSFENAFEGTKLGISPIGVAFYQGLWSYDGWNNLNYVIEELKHPELSRLKVSGLSLH</sequence>
<dbReference type="OrthoDB" id="5982228at2759"/>
<dbReference type="Pfam" id="PF13520">
    <property type="entry name" value="AA_permease_2"/>
    <property type="match status" value="1"/>
</dbReference>
<dbReference type="GO" id="GO:0015179">
    <property type="term" value="F:L-amino acid transmembrane transporter activity"/>
    <property type="evidence" value="ECO:0007669"/>
    <property type="project" value="TreeGrafter"/>
</dbReference>
<organism evidence="6 7">
    <name type="scientific">Synaphobranchus kaupii</name>
    <name type="common">Kaup's arrowtooth eel</name>
    <dbReference type="NCBI Taxonomy" id="118154"/>
    <lineage>
        <taxon>Eukaryota</taxon>
        <taxon>Metazoa</taxon>
        <taxon>Chordata</taxon>
        <taxon>Craniata</taxon>
        <taxon>Vertebrata</taxon>
        <taxon>Euteleostomi</taxon>
        <taxon>Actinopterygii</taxon>
        <taxon>Neopterygii</taxon>
        <taxon>Teleostei</taxon>
        <taxon>Anguilliformes</taxon>
        <taxon>Synaphobranchidae</taxon>
        <taxon>Synaphobranchus</taxon>
    </lineage>
</organism>
<gene>
    <name evidence="6" type="ORF">SKAU_G00419360</name>
</gene>
<reference evidence="6" key="1">
    <citation type="journal article" date="2023" name="Science">
        <title>Genome structures resolve the early diversification of teleost fishes.</title>
        <authorList>
            <person name="Parey E."/>
            <person name="Louis A."/>
            <person name="Montfort J."/>
            <person name="Bouchez O."/>
            <person name="Roques C."/>
            <person name="Iampietro C."/>
            <person name="Lluch J."/>
            <person name="Castinel A."/>
            <person name="Donnadieu C."/>
            <person name="Desvignes T."/>
            <person name="Floi Bucao C."/>
            <person name="Jouanno E."/>
            <person name="Wen M."/>
            <person name="Mejri S."/>
            <person name="Dirks R."/>
            <person name="Jansen H."/>
            <person name="Henkel C."/>
            <person name="Chen W.J."/>
            <person name="Zahm M."/>
            <person name="Cabau C."/>
            <person name="Klopp C."/>
            <person name="Thompson A.W."/>
            <person name="Robinson-Rechavi M."/>
            <person name="Braasch I."/>
            <person name="Lecointre G."/>
            <person name="Bobe J."/>
            <person name="Postlethwait J.H."/>
            <person name="Berthelot C."/>
            <person name="Roest Crollius H."/>
            <person name="Guiguen Y."/>
        </authorList>
    </citation>
    <scope>NUCLEOTIDE SEQUENCE</scope>
    <source>
        <strain evidence="6">WJC10195</strain>
    </source>
</reference>
<keyword evidence="3 5" id="KW-1133">Transmembrane helix</keyword>
<name>A0A9Q1E6I3_SYNKA</name>
<dbReference type="EMBL" id="JAINUF010000024">
    <property type="protein sequence ID" value="KAJ8333040.1"/>
    <property type="molecule type" value="Genomic_DNA"/>
</dbReference>
<dbReference type="PANTHER" id="PTHR11785">
    <property type="entry name" value="AMINO ACID TRANSPORTER"/>
    <property type="match status" value="1"/>
</dbReference>
<dbReference type="InterPro" id="IPR002293">
    <property type="entry name" value="AA/rel_permease1"/>
</dbReference>
<dbReference type="InterPro" id="IPR050598">
    <property type="entry name" value="AminoAcid_Transporter"/>
</dbReference>
<evidence type="ECO:0000256" key="5">
    <source>
        <dbReference type="SAM" id="Phobius"/>
    </source>
</evidence>
<feature type="transmembrane region" description="Helical" evidence="5">
    <location>
        <begin position="174"/>
        <end position="195"/>
    </location>
</feature>
<evidence type="ECO:0008006" key="8">
    <source>
        <dbReference type="Google" id="ProtNLM"/>
    </source>
</evidence>
<comment type="subcellular location">
    <subcellularLocation>
        <location evidence="1">Membrane</location>
        <topology evidence="1">Multi-pass membrane protein</topology>
    </subcellularLocation>
</comment>
<dbReference type="PANTHER" id="PTHR11785:SF340">
    <property type="entry name" value="AROMATIC-PREFERRING AMINO ACID TRANSPORTER"/>
    <property type="match status" value="1"/>
</dbReference>
<feature type="transmembrane region" description="Helical" evidence="5">
    <location>
        <begin position="101"/>
        <end position="123"/>
    </location>
</feature>
<proteinExistence type="predicted"/>
<dbReference type="GO" id="GO:0016020">
    <property type="term" value="C:membrane"/>
    <property type="evidence" value="ECO:0007669"/>
    <property type="project" value="UniProtKB-SubCell"/>
</dbReference>
<feature type="transmembrane region" description="Helical" evidence="5">
    <location>
        <begin position="143"/>
        <end position="162"/>
    </location>
</feature>
<evidence type="ECO:0000256" key="4">
    <source>
        <dbReference type="ARBA" id="ARBA00023136"/>
    </source>
</evidence>
<feature type="transmembrane region" description="Helical" evidence="5">
    <location>
        <begin position="60"/>
        <end position="80"/>
    </location>
</feature>
<comment type="caution">
    <text evidence="6">The sequence shown here is derived from an EMBL/GenBank/DDBJ whole genome shotgun (WGS) entry which is preliminary data.</text>
</comment>
<evidence type="ECO:0000256" key="1">
    <source>
        <dbReference type="ARBA" id="ARBA00004141"/>
    </source>
</evidence>
<evidence type="ECO:0000313" key="7">
    <source>
        <dbReference type="Proteomes" id="UP001152622"/>
    </source>
</evidence>